<dbReference type="RefSeq" id="WP_173086342.1">
    <property type="nucleotide sequence ID" value="NZ_BLTE01000016.1"/>
</dbReference>
<evidence type="ECO:0000256" key="1">
    <source>
        <dbReference type="SAM" id="MobiDB-lite"/>
    </source>
</evidence>
<reference evidence="2 3" key="1">
    <citation type="submission" date="2020-04" db="EMBL/GenBank/DDBJ databases">
        <authorList>
            <consortium name="Desulfovibrio sp. FSS-1 genome sequencing consortium"/>
            <person name="Shimoshige H."/>
            <person name="Kobayashi H."/>
            <person name="Maekawa T."/>
        </authorList>
    </citation>
    <scope>NUCLEOTIDE SEQUENCE [LARGE SCALE GENOMIC DNA]</scope>
    <source>
        <strain evidence="2 3">SIID29052-01</strain>
    </source>
</reference>
<reference evidence="2 3" key="2">
    <citation type="submission" date="2020-05" db="EMBL/GenBank/DDBJ databases">
        <title>Draft genome sequence of Desulfovibrio sp. strainFSS-1.</title>
        <authorList>
            <person name="Shimoshige H."/>
            <person name="Kobayashi H."/>
            <person name="Maekawa T."/>
        </authorList>
    </citation>
    <scope>NUCLEOTIDE SEQUENCE [LARGE SCALE GENOMIC DNA]</scope>
    <source>
        <strain evidence="2 3">SIID29052-01</strain>
    </source>
</reference>
<keyword evidence="3" id="KW-1185">Reference proteome</keyword>
<sequence length="82" mass="8892">MLLSRDQESLSGPAVESQPPFQVETLLEKGSGVRNEDVLLREGRLLGVSDGATSLVKESLPEGLSGRWLITCRIFMRHPSGG</sequence>
<accession>A0A6V8LSD5</accession>
<dbReference type="Proteomes" id="UP000494245">
    <property type="component" value="Unassembled WGS sequence"/>
</dbReference>
<comment type="caution">
    <text evidence="2">The sequence shown here is derived from an EMBL/GenBank/DDBJ whole genome shotgun (WGS) entry which is preliminary data.</text>
</comment>
<evidence type="ECO:0000313" key="3">
    <source>
        <dbReference type="Proteomes" id="UP000494245"/>
    </source>
</evidence>
<gene>
    <name evidence="2" type="ORF">NNJEOMEG_03246</name>
</gene>
<dbReference type="AlphaFoldDB" id="A0A6V8LSD5"/>
<proteinExistence type="predicted"/>
<dbReference type="EMBL" id="BLTE01000016">
    <property type="protein sequence ID" value="GFK95383.1"/>
    <property type="molecule type" value="Genomic_DNA"/>
</dbReference>
<organism evidence="2 3">
    <name type="scientific">Fundidesulfovibrio magnetotacticus</name>
    <dbReference type="NCBI Taxonomy" id="2730080"/>
    <lineage>
        <taxon>Bacteria</taxon>
        <taxon>Pseudomonadati</taxon>
        <taxon>Thermodesulfobacteriota</taxon>
        <taxon>Desulfovibrionia</taxon>
        <taxon>Desulfovibrionales</taxon>
        <taxon>Desulfovibrionaceae</taxon>
        <taxon>Fundidesulfovibrio</taxon>
    </lineage>
</organism>
<protein>
    <submittedName>
        <fullName evidence="2">Uncharacterized protein</fullName>
    </submittedName>
</protein>
<feature type="region of interest" description="Disordered" evidence="1">
    <location>
        <begin position="1"/>
        <end position="22"/>
    </location>
</feature>
<evidence type="ECO:0000313" key="2">
    <source>
        <dbReference type="EMBL" id="GFK95383.1"/>
    </source>
</evidence>
<name>A0A6V8LSD5_9BACT</name>